<name>A0A067MVI5_BOTB1</name>
<feature type="transmembrane region" description="Helical" evidence="2">
    <location>
        <begin position="1805"/>
        <end position="1824"/>
    </location>
</feature>
<proteinExistence type="predicted"/>
<feature type="domain" description="START" evidence="3">
    <location>
        <begin position="519"/>
        <end position="697"/>
    </location>
</feature>
<dbReference type="InterPro" id="IPR002913">
    <property type="entry name" value="START_lipid-bd_dom"/>
</dbReference>
<feature type="compositionally biased region" description="Low complexity" evidence="1">
    <location>
        <begin position="784"/>
        <end position="803"/>
    </location>
</feature>
<reference evidence="5" key="1">
    <citation type="journal article" date="2014" name="Proc. Natl. Acad. Sci. U.S.A.">
        <title>Extensive sampling of basidiomycete genomes demonstrates inadequacy of the white-rot/brown-rot paradigm for wood decay fungi.</title>
        <authorList>
            <person name="Riley R."/>
            <person name="Salamov A.A."/>
            <person name="Brown D.W."/>
            <person name="Nagy L.G."/>
            <person name="Floudas D."/>
            <person name="Held B.W."/>
            <person name="Levasseur A."/>
            <person name="Lombard V."/>
            <person name="Morin E."/>
            <person name="Otillar R."/>
            <person name="Lindquist E.A."/>
            <person name="Sun H."/>
            <person name="LaButti K.M."/>
            <person name="Schmutz J."/>
            <person name="Jabbour D."/>
            <person name="Luo H."/>
            <person name="Baker S.E."/>
            <person name="Pisabarro A.G."/>
            <person name="Walton J.D."/>
            <person name="Blanchette R.A."/>
            <person name="Henrissat B."/>
            <person name="Martin F."/>
            <person name="Cullen D."/>
            <person name="Hibbett D.S."/>
            <person name="Grigoriev I.V."/>
        </authorList>
    </citation>
    <scope>NUCLEOTIDE SEQUENCE [LARGE SCALE GENOMIC DNA]</scope>
    <source>
        <strain evidence="5">FD-172 SS1</strain>
    </source>
</reference>
<dbReference type="STRING" id="930990.A0A067MVI5"/>
<feature type="compositionally biased region" description="Basic and acidic residues" evidence="1">
    <location>
        <begin position="740"/>
        <end position="750"/>
    </location>
</feature>
<feature type="region of interest" description="Disordered" evidence="1">
    <location>
        <begin position="740"/>
        <end position="803"/>
    </location>
</feature>
<dbReference type="InParanoid" id="A0A067MVI5"/>
<evidence type="ECO:0000256" key="2">
    <source>
        <dbReference type="SAM" id="Phobius"/>
    </source>
</evidence>
<feature type="compositionally biased region" description="Basic and acidic residues" evidence="1">
    <location>
        <begin position="1678"/>
        <end position="1694"/>
    </location>
</feature>
<feature type="region of interest" description="Disordered" evidence="1">
    <location>
        <begin position="1738"/>
        <end position="1791"/>
    </location>
</feature>
<organism evidence="4 5">
    <name type="scientific">Botryobasidium botryosum (strain FD-172 SS1)</name>
    <dbReference type="NCBI Taxonomy" id="930990"/>
    <lineage>
        <taxon>Eukaryota</taxon>
        <taxon>Fungi</taxon>
        <taxon>Dikarya</taxon>
        <taxon>Basidiomycota</taxon>
        <taxon>Agaricomycotina</taxon>
        <taxon>Agaricomycetes</taxon>
        <taxon>Cantharellales</taxon>
        <taxon>Botryobasidiaceae</taxon>
        <taxon>Botryobasidium</taxon>
    </lineage>
</organism>
<dbReference type="Proteomes" id="UP000027195">
    <property type="component" value="Unassembled WGS sequence"/>
</dbReference>
<dbReference type="PROSITE" id="PS50848">
    <property type="entry name" value="START"/>
    <property type="match status" value="2"/>
</dbReference>
<accession>A0A067MVI5</accession>
<feature type="compositionally biased region" description="Gly residues" evidence="1">
    <location>
        <begin position="464"/>
        <end position="475"/>
    </location>
</feature>
<feature type="region of interest" description="Disordered" evidence="1">
    <location>
        <begin position="940"/>
        <end position="961"/>
    </location>
</feature>
<gene>
    <name evidence="4" type="ORF">BOTBODRAFT_126512</name>
</gene>
<feature type="compositionally biased region" description="Polar residues" evidence="1">
    <location>
        <begin position="1382"/>
        <end position="1396"/>
    </location>
</feature>
<dbReference type="InterPro" id="IPR051213">
    <property type="entry name" value="START_lipid_transfer"/>
</dbReference>
<evidence type="ECO:0000313" key="5">
    <source>
        <dbReference type="Proteomes" id="UP000027195"/>
    </source>
</evidence>
<dbReference type="GO" id="GO:0008289">
    <property type="term" value="F:lipid binding"/>
    <property type="evidence" value="ECO:0007669"/>
    <property type="project" value="InterPro"/>
</dbReference>
<dbReference type="Gene3D" id="3.30.530.20">
    <property type="match status" value="3"/>
</dbReference>
<feature type="compositionally biased region" description="Low complexity" evidence="1">
    <location>
        <begin position="1163"/>
        <end position="1180"/>
    </location>
</feature>
<dbReference type="EMBL" id="KL198019">
    <property type="protein sequence ID" value="KDQ19629.1"/>
    <property type="molecule type" value="Genomic_DNA"/>
</dbReference>
<protein>
    <recommendedName>
        <fullName evidence="3">START domain-containing protein</fullName>
    </recommendedName>
</protein>
<sequence>MFEGSKLHESWSAALTQAQSRFRSLLLSSSSPSWKRVPIPQSESSAASAAPLSNPSPKGKGRARFTDNADIAMHRRSSKEGDVLRVVLDINLDGDDNALASMDIWKAVLATPEMRKEWDPSVEGAHMVEMFDPNTVIAKTDFTFGWPANPRDAITIARTYSDTTTLIAISTSLPRSPDEPAYLRPAPPYVRSHVHLFAWCVQIIQPAPLPVDDGSNLGLYTSPTTGSGPTKLRVTCFWNHDLMTVWGIGGGALLPHNLPTMVIGLVKTVRKRGNRIPLVSGYGIGIGIEHVVFDSGRDTLKIEYAVSSEDEEEENLVGMRGMDDLQVVKERRRLERSVECSLPGLFGWDTRISTRASLPDVASLPWSVYASRTPSSPTAVATRPSESHIVFRLSHPRPPPHAILKVKIVIELSGGTSGLRLNGLPHAVSMTESRDPSSFTISRQMLADAESVSQLTIDTNESGSGKGVGGPGAGGTVASSAASGSASTHQNPFLRSATERTPAAEKAILTLVRRNYIYFTSLLQEPEAKWSRPVTEARGVTVTQLDSIDPTLVVYRAQAVFVGVGVWDLLSTISTPGARTHWDKGHEDATLLEDVNELTELWHWKTRAAWPVNARDTVLLKTSYKSPTSVHVFSFSTDDTQLFPSIPTQDPSVIRTQVDLQGWAIEALSPTTTLLTLLEQSDPKGWSNKSSIPQQMIAAVAGVGEFAIKCGGPPIATRVGAAKVLGMRYDHEKGSFKVEYEGSERRRGESTNRAWGKVNGQIKSPSESATPSDARSSSRDSTDSLDSSSLDAASGGRSGAGAVSVKAKSMPMIECELRCDSDTWSSSIELVIDPPPQSVSCLRRHRLLSGGGGLWITIEHDAVFVGDDRLTVIVRKGLSTSGRGERGVVVVNGARAKVDVEDLSEQEVKLLTKMKRVKPVRIPLDQPPVLNAIRRRRTEWEEADSDENDGNSKSGSVWAPSAPRFTNPITRLFSIATDQALSTTTAAAAAVAPGAGPTPAAVAASTPAVASSATSSTLATPSASDPGWDTHPPIKNALGAISYLRALHTQSQRSASTTEGWTLASGKGNFPVHKKIEPSISPTIPVHKGSKVIEGVSAEEVAAVVSNYDGRKQWDEWFDSGIVLEEYGGGCHTAFITTKSGFPFRDRGFYVATVKARLGTAAVARSRSRSAGPGGRSPSTEDGTATPTSSPTVIFCASASYATTPKGNFSATKCNPQVLPVGRLHIQGWILETLDPYTEENYAIPSTRCTQVVAVDYAGSVPVTYNSMVNSSFPKSIVALEEYLKGRAHAPLVRLPAAGVMLAPWSSEDTTPGKTEKDGVGWSLERYDTERLLLSSVYTPGNQSFRSQVLVNPRALEPEQPPPSAASSSTSTPRPSRLPSSTGSFNQSQADVQTPSLPSPAYPSRRVTSITPRDPSASSSSSALNTFPRRNRVRSVSASLSPGSGMEAIHGIDDDDFLVCEVVVDSKLFPAGYDIKLATASRSDDEGCQEASTSKASSLALGPLSDAWSKTIIPVETNLYTFPPSALLSGSLTSSAPRHLLRFTIPTSTYTTPPIDDPLTGETRRAPTKPPWLLDIEKNGGVVEVSIAPAGGRAGKTKVSVNGVPVDVASEKKSLAALGKSELENEKLEMWSLLNRAPRAGDSKLLPQELMEPVAVARHLCADEVKKVAPAPAPIPTQDDKATGQKADQTKDDASTVSMQGEASPDKPPAPLLTQTAANSIMTFFTTYPFAASRTSLTAAAEPDDPKTSAAPAEDGSQKSSAADDAKTDPPEQGPVNATAPAAAPSDSENSPAVRARRILHAPVYSLWALLIVALISFLLGSLLRSLLSPADFIYVSDNSGRAEAQAAGWREVKRLVEVKYILGGWDFVIAVVRRP</sequence>
<dbReference type="GO" id="GO:0005737">
    <property type="term" value="C:cytoplasm"/>
    <property type="evidence" value="ECO:0007669"/>
    <property type="project" value="UniProtKB-ARBA"/>
</dbReference>
<feature type="compositionally biased region" description="Low complexity" evidence="1">
    <location>
        <begin position="28"/>
        <end position="57"/>
    </location>
</feature>
<feature type="compositionally biased region" description="Low complexity" evidence="1">
    <location>
        <begin position="1365"/>
        <end position="1381"/>
    </location>
</feature>
<feature type="region of interest" description="Disordered" evidence="1">
    <location>
        <begin position="1668"/>
        <end position="1713"/>
    </location>
</feature>
<dbReference type="CDD" id="cd00177">
    <property type="entry name" value="START"/>
    <property type="match status" value="2"/>
</dbReference>
<feature type="domain" description="START" evidence="3">
    <location>
        <begin position="1056"/>
        <end position="1273"/>
    </location>
</feature>
<feature type="region of interest" description="Disordered" evidence="1">
    <location>
        <begin position="1552"/>
        <end position="1571"/>
    </location>
</feature>
<keyword evidence="2" id="KW-0472">Membrane</keyword>
<dbReference type="SUPFAM" id="SSF55961">
    <property type="entry name" value="Bet v1-like"/>
    <property type="match status" value="3"/>
</dbReference>
<dbReference type="Pfam" id="PF01852">
    <property type="entry name" value="START"/>
    <property type="match status" value="2"/>
</dbReference>
<feature type="compositionally biased region" description="Low complexity" evidence="1">
    <location>
        <begin position="476"/>
        <end position="487"/>
    </location>
</feature>
<feature type="region of interest" description="Disordered" evidence="1">
    <location>
        <begin position="28"/>
        <end position="64"/>
    </location>
</feature>
<feature type="region of interest" description="Disordered" evidence="1">
    <location>
        <begin position="457"/>
        <end position="499"/>
    </location>
</feature>
<dbReference type="InterPro" id="IPR023393">
    <property type="entry name" value="START-like_dom_sf"/>
</dbReference>
<dbReference type="PANTHER" id="PTHR19308:SF54">
    <property type="entry name" value="START DOMAIN-CONTAINING PROTEIN"/>
    <property type="match status" value="1"/>
</dbReference>
<keyword evidence="5" id="KW-1185">Reference proteome</keyword>
<dbReference type="PANTHER" id="PTHR19308">
    <property type="entry name" value="PHOSPHATIDYLCHOLINE TRANSFER PROTEIN"/>
    <property type="match status" value="1"/>
</dbReference>
<dbReference type="HOGENOM" id="CLU_002853_0_0_1"/>
<evidence type="ECO:0000313" key="4">
    <source>
        <dbReference type="EMBL" id="KDQ19629.1"/>
    </source>
</evidence>
<feature type="region of interest" description="Disordered" evidence="1">
    <location>
        <begin position="1355"/>
        <end position="1442"/>
    </location>
</feature>
<feature type="region of interest" description="Disordered" evidence="1">
    <location>
        <begin position="1163"/>
        <end position="1188"/>
    </location>
</feature>
<keyword evidence="2" id="KW-0812">Transmembrane</keyword>
<evidence type="ECO:0000256" key="1">
    <source>
        <dbReference type="SAM" id="MobiDB-lite"/>
    </source>
</evidence>
<keyword evidence="2" id="KW-1133">Transmembrane helix</keyword>
<evidence type="ECO:0000259" key="3">
    <source>
        <dbReference type="PROSITE" id="PS50848"/>
    </source>
</evidence>
<dbReference type="OrthoDB" id="196858at2759"/>